<dbReference type="InterPro" id="IPR013900">
    <property type="entry name" value="RNR_inhibitor"/>
</dbReference>
<dbReference type="GO" id="GO:1990846">
    <property type="term" value="F:ribonucleoside-diphosphate reductase inhibitor activity"/>
    <property type="evidence" value="ECO:0007669"/>
    <property type="project" value="TreeGrafter"/>
</dbReference>
<evidence type="ECO:0000256" key="2">
    <source>
        <dbReference type="ARBA" id="ARBA00004496"/>
    </source>
</evidence>
<keyword evidence="4" id="KW-0963">Cytoplasm</keyword>
<comment type="similarity">
    <text evidence="3">Belongs to the DIF1/spd1 family.</text>
</comment>
<dbReference type="AlphaFoldDB" id="A0AAD9MFM0"/>
<accession>A0AAD9MFM0</accession>
<dbReference type="EMBL" id="JAQQPM010000009">
    <property type="protein sequence ID" value="KAK2075299.1"/>
    <property type="molecule type" value="Genomic_DNA"/>
</dbReference>
<dbReference type="GO" id="GO:0008104">
    <property type="term" value="P:intracellular protein localization"/>
    <property type="evidence" value="ECO:0007669"/>
    <property type="project" value="TreeGrafter"/>
</dbReference>
<dbReference type="PANTHER" id="PTHR28081">
    <property type="entry name" value="DAMAGE-REGULATED IMPORT FACILITATOR 1-RELATED"/>
    <property type="match status" value="1"/>
</dbReference>
<evidence type="ECO:0000256" key="5">
    <source>
        <dbReference type="ARBA" id="ARBA00023242"/>
    </source>
</evidence>
<dbReference type="GO" id="GO:0005634">
    <property type="term" value="C:nucleus"/>
    <property type="evidence" value="ECO:0007669"/>
    <property type="project" value="UniProtKB-SubCell"/>
</dbReference>
<comment type="subcellular location">
    <subcellularLocation>
        <location evidence="2">Cytoplasm</location>
    </subcellularLocation>
    <subcellularLocation>
        <location evidence="1">Nucleus</location>
    </subcellularLocation>
</comment>
<dbReference type="PANTHER" id="PTHR28081:SF1">
    <property type="entry name" value="DAMAGE-REGULATED IMPORT FACILITATOR 1"/>
    <property type="match status" value="1"/>
</dbReference>
<evidence type="ECO:0000256" key="6">
    <source>
        <dbReference type="SAM" id="MobiDB-lite"/>
    </source>
</evidence>
<proteinExistence type="inferred from homology"/>
<evidence type="ECO:0000256" key="1">
    <source>
        <dbReference type="ARBA" id="ARBA00004123"/>
    </source>
</evidence>
<feature type="region of interest" description="Disordered" evidence="6">
    <location>
        <begin position="145"/>
        <end position="181"/>
    </location>
</feature>
<protein>
    <submittedName>
        <fullName evidence="7">Uncharacterized protein</fullName>
    </submittedName>
</protein>
<dbReference type="Pfam" id="PF08591">
    <property type="entry name" value="RNR_inhib"/>
    <property type="match status" value="1"/>
</dbReference>
<dbReference type="Proteomes" id="UP001217918">
    <property type="component" value="Unassembled WGS sequence"/>
</dbReference>
<comment type="caution">
    <text evidence="7">The sequence shown here is derived from an EMBL/GenBank/DDBJ whole genome shotgun (WGS) entry which is preliminary data.</text>
</comment>
<keyword evidence="5" id="KW-0539">Nucleus</keyword>
<evidence type="ECO:0000256" key="4">
    <source>
        <dbReference type="ARBA" id="ARBA00022490"/>
    </source>
</evidence>
<gene>
    <name evidence="7" type="ORF">P8C59_009437</name>
</gene>
<evidence type="ECO:0000256" key="3">
    <source>
        <dbReference type="ARBA" id="ARBA00005459"/>
    </source>
</evidence>
<evidence type="ECO:0000313" key="7">
    <source>
        <dbReference type="EMBL" id="KAK2075299.1"/>
    </source>
</evidence>
<name>A0AAD9MFM0_9PEZI</name>
<reference evidence="7" key="1">
    <citation type="journal article" date="2023" name="Mol. Plant Microbe Interact.">
        <title>Elucidating the Obligate Nature and Biological Capacity of an Invasive Fungal Corn Pathogen.</title>
        <authorList>
            <person name="MacCready J.S."/>
            <person name="Roggenkamp E.M."/>
            <person name="Gdanetz K."/>
            <person name="Chilvers M.I."/>
        </authorList>
    </citation>
    <scope>NUCLEOTIDE SEQUENCE</scope>
    <source>
        <strain evidence="7">PM02</strain>
    </source>
</reference>
<sequence length="262" mass="26657">MSQPRAKRRYAGDASALAQRPITSFFSPQPPQPAGDPALLGRDAAAAAAAFPAPPPSVQADLLSVGMRVRKSVPEGYKTGSAYGGFALWSDAAPPAPAPAPASTPRELLPFCGLLRTGGLAVQPSTLAPRPVCAVPGLDDLPGLSSSQDSVASAASAVPGPTAVRAGQKRRGGDDDDADVPAREVWLGGEGGRVPAGWENARLVAVPRRTKGLLPNTVAAAAAAAVDFGQENMAVDDFGEAPFLDTRLHGGEDVDGEDIVLA</sequence>
<feature type="compositionally biased region" description="Low complexity" evidence="6">
    <location>
        <begin position="145"/>
        <end position="157"/>
    </location>
</feature>
<dbReference type="GO" id="GO:0005737">
    <property type="term" value="C:cytoplasm"/>
    <property type="evidence" value="ECO:0007669"/>
    <property type="project" value="UniProtKB-SubCell"/>
</dbReference>
<keyword evidence="8" id="KW-1185">Reference proteome</keyword>
<organism evidence="7 8">
    <name type="scientific">Phyllachora maydis</name>
    <dbReference type="NCBI Taxonomy" id="1825666"/>
    <lineage>
        <taxon>Eukaryota</taxon>
        <taxon>Fungi</taxon>
        <taxon>Dikarya</taxon>
        <taxon>Ascomycota</taxon>
        <taxon>Pezizomycotina</taxon>
        <taxon>Sordariomycetes</taxon>
        <taxon>Sordariomycetidae</taxon>
        <taxon>Phyllachorales</taxon>
        <taxon>Phyllachoraceae</taxon>
        <taxon>Phyllachora</taxon>
    </lineage>
</organism>
<evidence type="ECO:0000313" key="8">
    <source>
        <dbReference type="Proteomes" id="UP001217918"/>
    </source>
</evidence>